<dbReference type="Pfam" id="PF02441">
    <property type="entry name" value="Flavoprotein"/>
    <property type="match status" value="1"/>
</dbReference>
<accession>C6LJF6</accession>
<dbReference type="eggNOG" id="COG0452">
    <property type="taxonomic scope" value="Bacteria"/>
</dbReference>
<keyword evidence="1" id="KW-0472">Membrane</keyword>
<keyword evidence="4" id="KW-1185">Reference proteome</keyword>
<protein>
    <submittedName>
        <fullName evidence="3">Epidermin decarboxylase</fullName>
        <ecNumber evidence="3">4.1.1.-</ecNumber>
    </submittedName>
</protein>
<dbReference type="GO" id="GO:0015937">
    <property type="term" value="P:coenzyme A biosynthetic process"/>
    <property type="evidence" value="ECO:0007669"/>
    <property type="project" value="TreeGrafter"/>
</dbReference>
<evidence type="ECO:0000313" key="3">
    <source>
        <dbReference type="EMBL" id="EET59270.1"/>
    </source>
</evidence>
<dbReference type="GO" id="GO:0071513">
    <property type="term" value="C:phosphopantothenoylcysteine decarboxylase complex"/>
    <property type="evidence" value="ECO:0007669"/>
    <property type="project" value="TreeGrafter"/>
</dbReference>
<dbReference type="InterPro" id="IPR036551">
    <property type="entry name" value="Flavin_trans-like"/>
</dbReference>
<dbReference type="Proteomes" id="UP000005561">
    <property type="component" value="Unassembled WGS sequence"/>
</dbReference>
<dbReference type="EC" id="4.1.1.-" evidence="3"/>
<dbReference type="GO" id="GO:0010181">
    <property type="term" value="F:FMN binding"/>
    <property type="evidence" value="ECO:0007669"/>
    <property type="project" value="TreeGrafter"/>
</dbReference>
<reference evidence="3" key="1">
    <citation type="submission" date="2009-07" db="EMBL/GenBank/DDBJ databases">
        <authorList>
            <person name="Weinstock G."/>
            <person name="Sodergren E."/>
            <person name="Clifton S."/>
            <person name="Fulton L."/>
            <person name="Fulton B."/>
            <person name="Courtney L."/>
            <person name="Fronick C."/>
            <person name="Harrison M."/>
            <person name="Strong C."/>
            <person name="Farmer C."/>
            <person name="Delahaunty K."/>
            <person name="Markovic C."/>
            <person name="Hall O."/>
            <person name="Minx P."/>
            <person name="Tomlinson C."/>
            <person name="Mitreva M."/>
            <person name="Nelson J."/>
            <person name="Hou S."/>
            <person name="Wollam A."/>
            <person name="Pepin K.H."/>
            <person name="Johnson M."/>
            <person name="Bhonagiri V."/>
            <person name="Nash W.E."/>
            <person name="Warren W."/>
            <person name="Chinwalla A."/>
            <person name="Mardis E.R."/>
            <person name="Wilson R.K."/>
        </authorList>
    </citation>
    <scope>NUCLEOTIDE SEQUENCE [LARGE SCALE GENOMIC DNA]</scope>
    <source>
        <strain evidence="3">DSM 14469</strain>
    </source>
</reference>
<dbReference type="EMBL" id="ACCL02000020">
    <property type="protein sequence ID" value="EET59270.1"/>
    <property type="molecule type" value="Genomic_DNA"/>
</dbReference>
<dbReference type="PANTHER" id="PTHR14359">
    <property type="entry name" value="HOMO-OLIGOMERIC FLAVIN CONTAINING CYS DECARBOXYLASE FAMILY"/>
    <property type="match status" value="1"/>
</dbReference>
<dbReference type="PANTHER" id="PTHR14359:SF6">
    <property type="entry name" value="PHOSPHOPANTOTHENOYLCYSTEINE DECARBOXYLASE"/>
    <property type="match status" value="1"/>
</dbReference>
<comment type="caution">
    <text evidence="3">The sequence shown here is derived from an EMBL/GenBank/DDBJ whole genome shotgun (WGS) entry which is preliminary data.</text>
</comment>
<dbReference type="AlphaFoldDB" id="C6LJF6"/>
<dbReference type="SUPFAM" id="SSF52507">
    <property type="entry name" value="Homo-oligomeric flavin-containing Cys decarboxylases, HFCD"/>
    <property type="match status" value="1"/>
</dbReference>
<keyword evidence="1" id="KW-1133">Transmembrane helix</keyword>
<feature type="transmembrane region" description="Helical" evidence="1">
    <location>
        <begin position="12"/>
        <end position="36"/>
    </location>
</feature>
<dbReference type="STRING" id="168384.SAMN05660368_03167"/>
<evidence type="ECO:0000259" key="2">
    <source>
        <dbReference type="Pfam" id="PF02441"/>
    </source>
</evidence>
<proteinExistence type="predicted"/>
<dbReference type="InterPro" id="IPR003382">
    <property type="entry name" value="Flavoprotein"/>
</dbReference>
<organism evidence="3 4">
    <name type="scientific">Marvinbryantia formatexigens DSM 14469</name>
    <dbReference type="NCBI Taxonomy" id="478749"/>
    <lineage>
        <taxon>Bacteria</taxon>
        <taxon>Bacillati</taxon>
        <taxon>Bacillota</taxon>
        <taxon>Clostridia</taxon>
        <taxon>Lachnospirales</taxon>
        <taxon>Lachnospiraceae</taxon>
        <taxon>Marvinbryantia</taxon>
    </lineage>
</organism>
<feature type="domain" description="Flavoprotein" evidence="2">
    <location>
        <begin position="10"/>
        <end position="140"/>
    </location>
</feature>
<evidence type="ECO:0000313" key="4">
    <source>
        <dbReference type="Proteomes" id="UP000005561"/>
    </source>
</evidence>
<evidence type="ECO:0000256" key="1">
    <source>
        <dbReference type="SAM" id="Phobius"/>
    </source>
</evidence>
<sequence>MRRIAMDSKKKMLIGVCGSVGAVSLVNYISSLFQYYDIDLILTPNSTNFVQYKGFSTIINNCYTEEFDNIKPLHISLAANADVFLLLPASANTISKMAHGIADNLLTSTLLAYEKPVYIAANMNPKMWNNSIFQDNVTYLKKKGHIFINERGVAIEVSTGKEVYCDACMPTIQNLKNVLGLK</sequence>
<gene>
    <name evidence="3" type="primary">epiD</name>
    <name evidence="3" type="ORF">BRYFOR_08792</name>
</gene>
<keyword evidence="1" id="KW-0812">Transmembrane</keyword>
<name>C6LJF6_9FIRM</name>
<dbReference type="GO" id="GO:0004633">
    <property type="term" value="F:phosphopantothenoylcysteine decarboxylase activity"/>
    <property type="evidence" value="ECO:0007669"/>
    <property type="project" value="TreeGrafter"/>
</dbReference>
<dbReference type="Gene3D" id="3.40.50.1950">
    <property type="entry name" value="Flavin prenyltransferase-like"/>
    <property type="match status" value="1"/>
</dbReference>
<keyword evidence="3" id="KW-0456">Lyase</keyword>